<dbReference type="EMBL" id="CP003740">
    <property type="protein sequence ID" value="AGI66370.1"/>
    <property type="molecule type" value="Genomic_DNA"/>
</dbReference>
<feature type="binding site" evidence="6">
    <location>
        <begin position="16"/>
        <end position="18"/>
    </location>
    <ligand>
        <name>FMN</name>
        <dbReference type="ChEBI" id="CHEBI:58210"/>
    </ligand>
</feature>
<dbReference type="GO" id="GO:0009055">
    <property type="term" value="F:electron transfer activity"/>
    <property type="evidence" value="ECO:0007669"/>
    <property type="project" value="UniProtKB-UniRule"/>
</dbReference>
<dbReference type="Proteomes" id="UP000005307">
    <property type="component" value="Chromosome"/>
</dbReference>
<dbReference type="PANTHER" id="PTHR43741">
    <property type="entry name" value="FMN-DEPENDENT NADH-AZOREDUCTASE 1"/>
    <property type="match status" value="1"/>
</dbReference>
<comment type="function">
    <text evidence="6">Quinone reductase that provides resistance to thiol-specific stress caused by electrophilic quinones.</text>
</comment>
<dbReference type="InterPro" id="IPR050104">
    <property type="entry name" value="FMN-dep_NADH:Q_OxRdtase_AzoR1"/>
</dbReference>
<comment type="catalytic activity">
    <reaction evidence="6">
        <text>2 a quinone + NADH + H(+) = 2 a 1,4-benzosemiquinone + NAD(+)</text>
        <dbReference type="Rhea" id="RHEA:65952"/>
        <dbReference type="ChEBI" id="CHEBI:15378"/>
        <dbReference type="ChEBI" id="CHEBI:57540"/>
        <dbReference type="ChEBI" id="CHEBI:57945"/>
        <dbReference type="ChEBI" id="CHEBI:132124"/>
        <dbReference type="ChEBI" id="CHEBI:134225"/>
    </reaction>
</comment>
<proteinExistence type="inferred from homology"/>
<dbReference type="eggNOG" id="COG1182">
    <property type="taxonomic scope" value="Bacteria"/>
</dbReference>
<dbReference type="GO" id="GO:0016652">
    <property type="term" value="F:oxidoreductase activity, acting on NAD(P)H as acceptor"/>
    <property type="evidence" value="ECO:0007669"/>
    <property type="project" value="UniProtKB-UniRule"/>
</dbReference>
<evidence type="ECO:0000256" key="2">
    <source>
        <dbReference type="ARBA" id="ARBA00022643"/>
    </source>
</evidence>
<sequence length="183" mass="19328">MIHILHIDASAHLDTSTSRQASAKIVADLGGPDSVSSVTRRDLTSEPLPQVDAAWADARLTDPATRSIDDAKRLELSDTLIAELQAADTIVIGTPVYNFNAPASLKAWMDLVARPGVTFTYTDTGPKGLLTGKKAIITVASGGTTIGSAADFLTPHLKFFLGFIGITDIEFIKAKDITHAIAA</sequence>
<dbReference type="GO" id="GO:0016655">
    <property type="term" value="F:oxidoreductase activity, acting on NAD(P)H, quinone or similar compound as acceptor"/>
    <property type="evidence" value="ECO:0007669"/>
    <property type="project" value="InterPro"/>
</dbReference>
<evidence type="ECO:0000256" key="5">
    <source>
        <dbReference type="ARBA" id="ARBA00048542"/>
    </source>
</evidence>
<dbReference type="SUPFAM" id="SSF52218">
    <property type="entry name" value="Flavoproteins"/>
    <property type="match status" value="1"/>
</dbReference>
<evidence type="ECO:0000256" key="1">
    <source>
        <dbReference type="ARBA" id="ARBA00022630"/>
    </source>
</evidence>
<comment type="caution">
    <text evidence="6">Lacks conserved residue(s) required for the propagation of feature annotation.</text>
</comment>
<comment type="subunit">
    <text evidence="6">Homodimer.</text>
</comment>
<reference evidence="8 9" key="1">
    <citation type="journal article" date="2013" name="PLoS ONE">
        <title>Poles Apart: Arctic and Antarctic Octadecabacter strains Share High Genome Plasticity and a New Type of Xanthorhodopsin.</title>
        <authorList>
            <person name="Vollmers J."/>
            <person name="Voget S."/>
            <person name="Dietrich S."/>
            <person name="Gollnow K."/>
            <person name="Smits M."/>
            <person name="Meyer K."/>
            <person name="Brinkhoff T."/>
            <person name="Simon M."/>
            <person name="Daniel R."/>
        </authorList>
    </citation>
    <scope>NUCLEOTIDE SEQUENCE [LARGE SCALE GENOMIC DNA]</scope>
    <source>
        <strain evidence="8 9">307</strain>
    </source>
</reference>
<dbReference type="Gene3D" id="3.40.50.360">
    <property type="match status" value="1"/>
</dbReference>
<keyword evidence="2 6" id="KW-0288">FMN</keyword>
<organism evidence="8 9">
    <name type="scientific">Octadecabacter antarcticus 307</name>
    <dbReference type="NCBI Taxonomy" id="391626"/>
    <lineage>
        <taxon>Bacteria</taxon>
        <taxon>Pseudomonadati</taxon>
        <taxon>Pseudomonadota</taxon>
        <taxon>Alphaproteobacteria</taxon>
        <taxon>Rhodobacterales</taxon>
        <taxon>Roseobacteraceae</taxon>
        <taxon>Octadecabacter</taxon>
    </lineage>
</organism>
<protein>
    <recommendedName>
        <fullName evidence="6">FMN dependent NADH:quinone oxidoreductase</fullName>
        <ecNumber evidence="6">1.6.5.-</ecNumber>
    </recommendedName>
    <alternativeName>
        <fullName evidence="6">Azo-dye reductase</fullName>
    </alternativeName>
    <alternativeName>
        <fullName evidence="6">FMN-dependent NADH-azo compound oxidoreductase</fullName>
    </alternativeName>
    <alternativeName>
        <fullName evidence="6">FMN-dependent NADH-azoreductase</fullName>
        <ecNumber evidence="6">1.7.1.17</ecNumber>
    </alternativeName>
</protein>
<dbReference type="PANTHER" id="PTHR43741:SF4">
    <property type="entry name" value="FMN-DEPENDENT NADH:QUINONE OXIDOREDUCTASE"/>
    <property type="match status" value="1"/>
</dbReference>
<dbReference type="HOGENOM" id="CLU_088964_0_0_5"/>
<dbReference type="Pfam" id="PF02525">
    <property type="entry name" value="Flavodoxin_2"/>
    <property type="match status" value="1"/>
</dbReference>
<evidence type="ECO:0000256" key="4">
    <source>
        <dbReference type="ARBA" id="ARBA00023027"/>
    </source>
</evidence>
<evidence type="ECO:0000256" key="3">
    <source>
        <dbReference type="ARBA" id="ARBA00023002"/>
    </source>
</evidence>
<comment type="cofactor">
    <cofactor evidence="6">
        <name>FMN</name>
        <dbReference type="ChEBI" id="CHEBI:58210"/>
    </cofactor>
    <text evidence="6">Binds 1 FMN per subunit.</text>
</comment>
<dbReference type="RefSeq" id="WP_015498419.1">
    <property type="nucleotide sequence ID" value="NC_020911.1"/>
</dbReference>
<dbReference type="InterPro" id="IPR029039">
    <property type="entry name" value="Flavoprotein-like_sf"/>
</dbReference>
<keyword evidence="3 6" id="KW-0560">Oxidoreductase</keyword>
<dbReference type="InterPro" id="IPR023048">
    <property type="entry name" value="NADH:quinone_OxRdtase_FMN_depd"/>
</dbReference>
<feature type="domain" description="Flavodoxin-like fold" evidence="7">
    <location>
        <begin position="3"/>
        <end position="178"/>
    </location>
</feature>
<dbReference type="KEGG" id="oat:OAN307_c06430"/>
<feature type="binding site" evidence="6">
    <location>
        <position position="10"/>
    </location>
    <ligand>
        <name>FMN</name>
        <dbReference type="ChEBI" id="CHEBI:58210"/>
    </ligand>
</feature>
<keyword evidence="9" id="KW-1185">Reference proteome</keyword>
<comment type="similarity">
    <text evidence="6">Belongs to the azoreductase type 1 family.</text>
</comment>
<evidence type="ECO:0000313" key="9">
    <source>
        <dbReference type="Proteomes" id="UP000005307"/>
    </source>
</evidence>
<gene>
    <name evidence="6" type="primary">azoR</name>
    <name evidence="8" type="ORF">OAN307_c06430</name>
</gene>
<keyword evidence="4 6" id="KW-0520">NAD</keyword>
<comment type="function">
    <text evidence="6">Also exhibits azoreductase activity. Catalyzes the reductive cleavage of the azo bond in aromatic azo compounds to the corresponding amines.</text>
</comment>
<comment type="catalytic activity">
    <reaction evidence="5">
        <text>N,N-dimethyl-1,4-phenylenediamine + anthranilate + 2 NAD(+) = 2-(4-dimethylaminophenyl)diazenylbenzoate + 2 NADH + 2 H(+)</text>
        <dbReference type="Rhea" id="RHEA:55872"/>
        <dbReference type="ChEBI" id="CHEBI:15378"/>
        <dbReference type="ChEBI" id="CHEBI:15783"/>
        <dbReference type="ChEBI" id="CHEBI:16567"/>
        <dbReference type="ChEBI" id="CHEBI:57540"/>
        <dbReference type="ChEBI" id="CHEBI:57945"/>
        <dbReference type="ChEBI" id="CHEBI:71579"/>
        <dbReference type="EC" id="1.7.1.17"/>
    </reaction>
    <physiologicalReaction direction="right-to-left" evidence="5">
        <dbReference type="Rhea" id="RHEA:55874"/>
    </physiologicalReaction>
</comment>
<dbReference type="OrthoDB" id="9787136at2"/>
<dbReference type="InterPro" id="IPR003680">
    <property type="entry name" value="Flavodoxin_fold"/>
</dbReference>
<evidence type="ECO:0000259" key="7">
    <source>
        <dbReference type="Pfam" id="PF02525"/>
    </source>
</evidence>
<evidence type="ECO:0000313" key="8">
    <source>
        <dbReference type="EMBL" id="AGI66370.1"/>
    </source>
</evidence>
<keyword evidence="1 6" id="KW-0285">Flavoprotein</keyword>
<name>M9R9E3_9RHOB</name>
<dbReference type="EC" id="1.7.1.17" evidence="6"/>
<dbReference type="AlphaFoldDB" id="M9R9E3"/>
<evidence type="ECO:0000256" key="6">
    <source>
        <dbReference type="HAMAP-Rule" id="MF_01216"/>
    </source>
</evidence>
<dbReference type="EC" id="1.6.5.-" evidence="6"/>
<accession>M9R9E3</accession>
<dbReference type="HAMAP" id="MF_01216">
    <property type="entry name" value="Azoreductase_type1"/>
    <property type="match status" value="1"/>
</dbReference>
<dbReference type="GO" id="GO:0010181">
    <property type="term" value="F:FMN binding"/>
    <property type="evidence" value="ECO:0007669"/>
    <property type="project" value="UniProtKB-UniRule"/>
</dbReference>